<name>A0A5J4VWE6_9EUKA</name>
<reference evidence="1 2" key="1">
    <citation type="submission" date="2019-03" db="EMBL/GenBank/DDBJ databases">
        <title>Single cell metagenomics reveals metabolic interactions within the superorganism composed of flagellate Streblomastix strix and complex community of Bacteroidetes bacteria on its surface.</title>
        <authorList>
            <person name="Treitli S.C."/>
            <person name="Kolisko M."/>
            <person name="Husnik F."/>
            <person name="Keeling P."/>
            <person name="Hampl V."/>
        </authorList>
    </citation>
    <scope>NUCLEOTIDE SEQUENCE [LARGE SCALE GENOMIC DNA]</scope>
    <source>
        <strain evidence="1">ST1C</strain>
    </source>
</reference>
<dbReference type="Proteomes" id="UP000324800">
    <property type="component" value="Unassembled WGS sequence"/>
</dbReference>
<dbReference type="AlphaFoldDB" id="A0A5J4VWE6"/>
<organism evidence="1 2">
    <name type="scientific">Streblomastix strix</name>
    <dbReference type="NCBI Taxonomy" id="222440"/>
    <lineage>
        <taxon>Eukaryota</taxon>
        <taxon>Metamonada</taxon>
        <taxon>Preaxostyla</taxon>
        <taxon>Oxymonadida</taxon>
        <taxon>Streblomastigidae</taxon>
        <taxon>Streblomastix</taxon>
    </lineage>
</organism>
<sequence>MADQCDRENESSQIVNFERRPVYEIVKKMQIQDFNAALMEFKDQSMEMQPQRIVLVENPSQQKQIDLTDIGLARCYTPNGCVEGTIGSYIDNREIGNNGDAERSLELQLDAQLVEPTRIRSYTLRNLKIFRHKKEDLKEGKDISLHVA</sequence>
<protein>
    <submittedName>
        <fullName evidence="1">Uncharacterized protein</fullName>
    </submittedName>
</protein>
<accession>A0A5J4VWE6</accession>
<dbReference type="EMBL" id="SNRW01004617">
    <property type="protein sequence ID" value="KAA6386868.1"/>
    <property type="molecule type" value="Genomic_DNA"/>
</dbReference>
<evidence type="ECO:0000313" key="1">
    <source>
        <dbReference type="EMBL" id="KAA6386868.1"/>
    </source>
</evidence>
<gene>
    <name evidence="1" type="ORF">EZS28_017606</name>
</gene>
<comment type="caution">
    <text evidence="1">The sequence shown here is derived from an EMBL/GenBank/DDBJ whole genome shotgun (WGS) entry which is preliminary data.</text>
</comment>
<evidence type="ECO:0000313" key="2">
    <source>
        <dbReference type="Proteomes" id="UP000324800"/>
    </source>
</evidence>
<proteinExistence type="predicted"/>